<evidence type="ECO:0000256" key="3">
    <source>
        <dbReference type="ARBA" id="ARBA00022801"/>
    </source>
</evidence>
<dbReference type="InterPro" id="IPR044742">
    <property type="entry name" value="DEAD/DEAH_RhlB"/>
</dbReference>
<dbReference type="InterPro" id="IPR027417">
    <property type="entry name" value="P-loop_NTPase"/>
</dbReference>
<dbReference type="InterPro" id="IPR001650">
    <property type="entry name" value="Helicase_C-like"/>
</dbReference>
<feature type="region of interest" description="Disordered" evidence="9">
    <location>
        <begin position="469"/>
        <end position="543"/>
    </location>
</feature>
<evidence type="ECO:0000256" key="8">
    <source>
        <dbReference type="PROSITE-ProRule" id="PRU00552"/>
    </source>
</evidence>
<dbReference type="SMART" id="SM00490">
    <property type="entry name" value="HELICc"/>
    <property type="match status" value="1"/>
</dbReference>
<comment type="subunit">
    <text evidence="7">Component of the RNA degradosome, which is a multiprotein complex involved in RNA processing and mRNA degradation.</text>
</comment>
<gene>
    <name evidence="7" type="primary">rhlB</name>
    <name evidence="13" type="ORF">GCM10011352_15330</name>
</gene>
<reference evidence="14" key="1">
    <citation type="journal article" date="2019" name="Int. J. Syst. Evol. Microbiol.">
        <title>The Global Catalogue of Microorganisms (GCM) 10K type strain sequencing project: providing services to taxonomists for standard genome sequencing and annotation.</title>
        <authorList>
            <consortium name="The Broad Institute Genomics Platform"/>
            <consortium name="The Broad Institute Genome Sequencing Center for Infectious Disease"/>
            <person name="Wu L."/>
            <person name="Ma J."/>
        </authorList>
    </citation>
    <scope>NUCLEOTIDE SEQUENCE [LARGE SCALE GENOMIC DNA]</scope>
    <source>
        <strain evidence="14">CGMCC 1.15341</strain>
    </source>
</reference>
<keyword evidence="3 7" id="KW-0378">Hydrolase</keyword>
<dbReference type="EMBL" id="BMIJ01000003">
    <property type="protein sequence ID" value="GGB90231.1"/>
    <property type="molecule type" value="Genomic_DNA"/>
</dbReference>
<dbReference type="EC" id="3.6.4.13" evidence="7"/>
<dbReference type="InterPro" id="IPR050079">
    <property type="entry name" value="DEAD_box_RNA_helicase"/>
</dbReference>
<dbReference type="SUPFAM" id="SSF52540">
    <property type="entry name" value="P-loop containing nucleoside triphosphate hydrolases"/>
    <property type="match status" value="1"/>
</dbReference>
<dbReference type="HAMAP" id="MF_00661">
    <property type="entry name" value="DEAD_helicase_RhlB"/>
    <property type="match status" value="1"/>
</dbReference>
<comment type="catalytic activity">
    <reaction evidence="7">
        <text>ATP + H2O = ADP + phosphate + H(+)</text>
        <dbReference type="Rhea" id="RHEA:13065"/>
        <dbReference type="ChEBI" id="CHEBI:15377"/>
        <dbReference type="ChEBI" id="CHEBI:15378"/>
        <dbReference type="ChEBI" id="CHEBI:30616"/>
        <dbReference type="ChEBI" id="CHEBI:43474"/>
        <dbReference type="ChEBI" id="CHEBI:456216"/>
        <dbReference type="EC" id="3.6.4.13"/>
    </reaction>
</comment>
<accession>A0ABQ1KAV9</accession>
<feature type="short sequence motif" description="Q motif" evidence="8">
    <location>
        <begin position="52"/>
        <end position="80"/>
    </location>
</feature>
<dbReference type="Proteomes" id="UP000629025">
    <property type="component" value="Unassembled WGS sequence"/>
</dbReference>
<comment type="similarity">
    <text evidence="7">Belongs to the DEAD box helicase family. RhlB subfamily.</text>
</comment>
<feature type="compositionally biased region" description="Basic residues" evidence="9">
    <location>
        <begin position="20"/>
        <end position="31"/>
    </location>
</feature>
<feature type="domain" description="Helicase C-terminal" evidence="11">
    <location>
        <begin position="288"/>
        <end position="435"/>
    </location>
</feature>
<evidence type="ECO:0000259" key="12">
    <source>
        <dbReference type="PROSITE" id="PS51195"/>
    </source>
</evidence>
<name>A0ABQ1KAV9_9GAMM</name>
<evidence type="ECO:0000256" key="2">
    <source>
        <dbReference type="ARBA" id="ARBA00022741"/>
    </source>
</evidence>
<dbReference type="Pfam" id="PF00270">
    <property type="entry name" value="DEAD"/>
    <property type="match status" value="1"/>
</dbReference>
<dbReference type="SMART" id="SM00487">
    <property type="entry name" value="DEXDc"/>
    <property type="match status" value="1"/>
</dbReference>
<evidence type="ECO:0000256" key="7">
    <source>
        <dbReference type="HAMAP-Rule" id="MF_00661"/>
    </source>
</evidence>
<dbReference type="PROSITE" id="PS51194">
    <property type="entry name" value="HELICASE_CTER"/>
    <property type="match status" value="1"/>
</dbReference>
<protein>
    <recommendedName>
        <fullName evidence="7">ATP-dependent RNA helicase RhlB</fullName>
        <ecNumber evidence="7">3.6.4.13</ecNumber>
    </recommendedName>
</protein>
<dbReference type="InterPro" id="IPR011545">
    <property type="entry name" value="DEAD/DEAH_box_helicase_dom"/>
</dbReference>
<dbReference type="Gene3D" id="3.40.50.300">
    <property type="entry name" value="P-loop containing nucleotide triphosphate hydrolases"/>
    <property type="match status" value="2"/>
</dbReference>
<evidence type="ECO:0000256" key="5">
    <source>
        <dbReference type="ARBA" id="ARBA00022840"/>
    </source>
</evidence>
<evidence type="ECO:0000256" key="9">
    <source>
        <dbReference type="SAM" id="MobiDB-lite"/>
    </source>
</evidence>
<evidence type="ECO:0000256" key="1">
    <source>
        <dbReference type="ARBA" id="ARBA00022490"/>
    </source>
</evidence>
<evidence type="ECO:0000256" key="4">
    <source>
        <dbReference type="ARBA" id="ARBA00022806"/>
    </source>
</evidence>
<dbReference type="CDD" id="cd00268">
    <property type="entry name" value="DEADc"/>
    <property type="match status" value="1"/>
</dbReference>
<comment type="subcellular location">
    <subcellularLocation>
        <location evidence="7">Cytoplasm</location>
    </subcellularLocation>
</comment>
<dbReference type="InterPro" id="IPR014014">
    <property type="entry name" value="RNA_helicase_DEAD_Q_motif"/>
</dbReference>
<dbReference type="PROSITE" id="PS00039">
    <property type="entry name" value="DEAD_ATP_HELICASE"/>
    <property type="match status" value="1"/>
</dbReference>
<keyword evidence="2 7" id="KW-0547">Nucleotide-binding</keyword>
<feature type="domain" description="Helicase ATP-binding" evidence="10">
    <location>
        <begin position="83"/>
        <end position="264"/>
    </location>
</feature>
<sequence>MSTEEKVKANAADNSDAGAKSRRRRRSRKPRAAAAMSWTPESFKVAAVEGKKRFHDFKLPDVLMHAIADLGFEYCTPIQAETIEPALAGMDMIGKAQTGTGKTAAFLIGIITDLLDFPLDARRKLAEPRALIIAPTRELALQIASDAEGLCKYTELSVVSLVGGMDYERQRKDLARGPVDILVATPGRLIDFVRGKEVDLYNVEVLVLDEADRMLSMGFIPDVRTIIRHTPRKGPERQTLLYSATFTDEIMRLAQQWTVDPVRIEIESERKTTDSVSQKVFLVSSHEKYRLLINYLRAHGIDRAIVFCNRRHETRSLAEKLRKDGLSAALMSGEIPQNKRLKTLEDFRSGKIQVLVATDVAGRGIHIDGVTHVINYQLPDDADDYVHRIGRTGRAGATGTSICFACEDDSFMIPQIEEETGVKLECIHPDAELLLEPAIKTDKVEAKEDEPTDLEDSSDAEAVVVESEQLVADDQASPEQLAVEAEQEAGQEGEDKRAGEPDSAPDIAPVADPEVTGVEQPSEEVRESSDDQSPDDSERQKQD</sequence>
<dbReference type="PANTHER" id="PTHR47959:SF10">
    <property type="entry name" value="ATP-DEPENDENT RNA HELICASE RHLB"/>
    <property type="match status" value="1"/>
</dbReference>
<dbReference type="NCBIfam" id="NF002340">
    <property type="entry name" value="PRK01297.1"/>
    <property type="match status" value="1"/>
</dbReference>
<dbReference type="PANTHER" id="PTHR47959">
    <property type="entry name" value="ATP-DEPENDENT RNA HELICASE RHLE-RELATED"/>
    <property type="match status" value="1"/>
</dbReference>
<dbReference type="CDD" id="cd18787">
    <property type="entry name" value="SF2_C_DEAD"/>
    <property type="match status" value="1"/>
</dbReference>
<evidence type="ECO:0000313" key="14">
    <source>
        <dbReference type="Proteomes" id="UP000629025"/>
    </source>
</evidence>
<keyword evidence="6 7" id="KW-0694">RNA-binding</keyword>
<evidence type="ECO:0000259" key="11">
    <source>
        <dbReference type="PROSITE" id="PS51194"/>
    </source>
</evidence>
<feature type="domain" description="DEAD-box RNA helicase Q" evidence="12">
    <location>
        <begin position="52"/>
        <end position="80"/>
    </location>
</feature>
<dbReference type="Pfam" id="PF00271">
    <property type="entry name" value="Helicase_C"/>
    <property type="match status" value="1"/>
</dbReference>
<keyword evidence="1 7" id="KW-0963">Cytoplasm</keyword>
<dbReference type="InterPro" id="IPR014001">
    <property type="entry name" value="Helicase_ATP-bd"/>
</dbReference>
<comment type="function">
    <text evidence="7">DEAD-box RNA helicase involved in RNA degradation. Has RNA-dependent ATPase activity and unwinds double-stranded RNA.</text>
</comment>
<evidence type="ECO:0000256" key="6">
    <source>
        <dbReference type="ARBA" id="ARBA00022884"/>
    </source>
</evidence>
<evidence type="ECO:0000313" key="13">
    <source>
        <dbReference type="EMBL" id="GGB90231.1"/>
    </source>
</evidence>
<keyword evidence="4 7" id="KW-0347">Helicase</keyword>
<organism evidence="13 14">
    <name type="scientific">Marinobacterium zhoushanense</name>
    <dbReference type="NCBI Taxonomy" id="1679163"/>
    <lineage>
        <taxon>Bacteria</taxon>
        <taxon>Pseudomonadati</taxon>
        <taxon>Pseudomonadota</taxon>
        <taxon>Gammaproteobacteria</taxon>
        <taxon>Oceanospirillales</taxon>
        <taxon>Oceanospirillaceae</taxon>
        <taxon>Marinobacterium</taxon>
    </lineage>
</organism>
<dbReference type="InterPro" id="IPR023554">
    <property type="entry name" value="RNA_helicase_ATP-dep_RhlB"/>
</dbReference>
<evidence type="ECO:0000259" key="10">
    <source>
        <dbReference type="PROSITE" id="PS51192"/>
    </source>
</evidence>
<comment type="caution">
    <text evidence="13">The sequence shown here is derived from an EMBL/GenBank/DDBJ whole genome shotgun (WGS) entry which is preliminary data.</text>
</comment>
<feature type="region of interest" description="Disordered" evidence="9">
    <location>
        <begin position="1"/>
        <end position="35"/>
    </location>
</feature>
<dbReference type="InterPro" id="IPR000629">
    <property type="entry name" value="RNA-helicase_DEAD-box_CS"/>
</dbReference>
<keyword evidence="5 7" id="KW-0067">ATP-binding</keyword>
<dbReference type="PROSITE" id="PS51192">
    <property type="entry name" value="HELICASE_ATP_BIND_1"/>
    <property type="match status" value="1"/>
</dbReference>
<keyword evidence="14" id="KW-1185">Reference proteome</keyword>
<proteinExistence type="inferred from homology"/>
<dbReference type="PROSITE" id="PS51195">
    <property type="entry name" value="Q_MOTIF"/>
    <property type="match status" value="1"/>
</dbReference>